<dbReference type="AlphaFoldDB" id="A0A1H3AIE6"/>
<gene>
    <name evidence="2" type="ORF">SAMN05216215_1009142</name>
</gene>
<dbReference type="STRING" id="418495.SAMN05216215_1009142"/>
<accession>A0A1H3AIE6</accession>
<protein>
    <submittedName>
        <fullName evidence="2">Uncharacterized protein</fullName>
    </submittedName>
</protein>
<feature type="compositionally biased region" description="Basic and acidic residues" evidence="1">
    <location>
        <begin position="219"/>
        <end position="229"/>
    </location>
</feature>
<dbReference type="OrthoDB" id="3369278at2"/>
<reference evidence="3" key="1">
    <citation type="submission" date="2016-10" db="EMBL/GenBank/DDBJ databases">
        <authorList>
            <person name="Varghese N."/>
            <person name="Submissions S."/>
        </authorList>
    </citation>
    <scope>NUCLEOTIDE SEQUENCE [LARGE SCALE GENOMIC DNA]</scope>
    <source>
        <strain evidence="3">CGMCC 4.3530</strain>
    </source>
</reference>
<dbReference type="EMBL" id="FNOK01000009">
    <property type="protein sequence ID" value="SDX29482.1"/>
    <property type="molecule type" value="Genomic_DNA"/>
</dbReference>
<feature type="region of interest" description="Disordered" evidence="1">
    <location>
        <begin position="219"/>
        <end position="239"/>
    </location>
</feature>
<proteinExistence type="predicted"/>
<name>A0A1H3AIE6_9PSEU</name>
<evidence type="ECO:0000256" key="1">
    <source>
        <dbReference type="SAM" id="MobiDB-lite"/>
    </source>
</evidence>
<organism evidence="2 3">
    <name type="scientific">Saccharopolyspora shandongensis</name>
    <dbReference type="NCBI Taxonomy" id="418495"/>
    <lineage>
        <taxon>Bacteria</taxon>
        <taxon>Bacillati</taxon>
        <taxon>Actinomycetota</taxon>
        <taxon>Actinomycetes</taxon>
        <taxon>Pseudonocardiales</taxon>
        <taxon>Pseudonocardiaceae</taxon>
        <taxon>Saccharopolyspora</taxon>
    </lineage>
</organism>
<sequence>MTDEISHLALPVVVPDPWKVGTLVEVRPLVDGVDIVAEGFPKEPAESPYVLLRPESPLVATAESHEVRLAEAACVEECCGALYVTIRRDGEHIVWYGWRDPGSVDIGLPEFRFDAKQYQAEIDRACADRSWEWTACTVARLLEQDLGRRVAWFERWDCQLLSVRSYPWERDRINLFFGRPRGMPTGGSWSQFMVTLLVSDADPAVQAGEIAERLLATDPREFGKSEERASQCGDRSAFS</sequence>
<evidence type="ECO:0000313" key="2">
    <source>
        <dbReference type="EMBL" id="SDX29482.1"/>
    </source>
</evidence>
<dbReference type="RefSeq" id="WP_143060929.1">
    <property type="nucleotide sequence ID" value="NZ_FNOK01000009.1"/>
</dbReference>
<evidence type="ECO:0000313" key="3">
    <source>
        <dbReference type="Proteomes" id="UP000199529"/>
    </source>
</evidence>
<keyword evidence="3" id="KW-1185">Reference proteome</keyword>
<dbReference type="Proteomes" id="UP000199529">
    <property type="component" value="Unassembled WGS sequence"/>
</dbReference>